<name>A0A2P2R318_RHIMU</name>
<proteinExistence type="predicted"/>
<organism evidence="1">
    <name type="scientific">Rhizophora mucronata</name>
    <name type="common">Asiatic mangrove</name>
    <dbReference type="NCBI Taxonomy" id="61149"/>
    <lineage>
        <taxon>Eukaryota</taxon>
        <taxon>Viridiplantae</taxon>
        <taxon>Streptophyta</taxon>
        <taxon>Embryophyta</taxon>
        <taxon>Tracheophyta</taxon>
        <taxon>Spermatophyta</taxon>
        <taxon>Magnoliopsida</taxon>
        <taxon>eudicotyledons</taxon>
        <taxon>Gunneridae</taxon>
        <taxon>Pentapetalae</taxon>
        <taxon>rosids</taxon>
        <taxon>fabids</taxon>
        <taxon>Malpighiales</taxon>
        <taxon>Rhizophoraceae</taxon>
        <taxon>Rhizophora</taxon>
    </lineage>
</organism>
<accession>A0A2P2R318</accession>
<protein>
    <submittedName>
        <fullName evidence="1">Uncharacterized protein</fullName>
    </submittedName>
</protein>
<evidence type="ECO:0000313" key="1">
    <source>
        <dbReference type="EMBL" id="MBX73633.1"/>
    </source>
</evidence>
<dbReference type="EMBL" id="GGEC01093149">
    <property type="protein sequence ID" value="MBX73633.1"/>
    <property type="molecule type" value="Transcribed_RNA"/>
</dbReference>
<sequence>MRAPRGCPPANIKRKFFQLSLDFCFHFNPLQIYYGY</sequence>
<dbReference type="AlphaFoldDB" id="A0A2P2R318"/>
<reference evidence="1" key="1">
    <citation type="submission" date="2018-02" db="EMBL/GenBank/DDBJ databases">
        <title>Rhizophora mucronata_Transcriptome.</title>
        <authorList>
            <person name="Meera S.P."/>
            <person name="Sreeshan A."/>
            <person name="Augustine A."/>
        </authorList>
    </citation>
    <scope>NUCLEOTIDE SEQUENCE</scope>
    <source>
        <tissue evidence="1">Leaf</tissue>
    </source>
</reference>